<keyword evidence="6 9" id="KW-0995">Kinetochore</keyword>
<gene>
    <name evidence="10" type="ORF">PENTCL1PPCAC_1977</name>
</gene>
<reference evidence="10" key="1">
    <citation type="submission" date="2023-10" db="EMBL/GenBank/DDBJ databases">
        <title>Genome assembly of Pristionchus species.</title>
        <authorList>
            <person name="Yoshida K."/>
            <person name="Sommer R.J."/>
        </authorList>
    </citation>
    <scope>NUCLEOTIDE SEQUENCE</scope>
    <source>
        <strain evidence="10">RS0144</strain>
    </source>
</reference>
<dbReference type="Proteomes" id="UP001432027">
    <property type="component" value="Unassembled WGS sequence"/>
</dbReference>
<dbReference type="EMBL" id="BTSX01000001">
    <property type="protein sequence ID" value="GMS79802.1"/>
    <property type="molecule type" value="Genomic_DNA"/>
</dbReference>
<keyword evidence="8 9" id="KW-0137">Centromere</keyword>
<keyword evidence="3 9" id="KW-0158">Chromosome</keyword>
<evidence type="ECO:0000256" key="1">
    <source>
        <dbReference type="ARBA" id="ARBA00004629"/>
    </source>
</evidence>
<organism evidence="10 11">
    <name type="scientific">Pristionchus entomophagus</name>
    <dbReference type="NCBI Taxonomy" id="358040"/>
    <lineage>
        <taxon>Eukaryota</taxon>
        <taxon>Metazoa</taxon>
        <taxon>Ecdysozoa</taxon>
        <taxon>Nematoda</taxon>
        <taxon>Chromadorea</taxon>
        <taxon>Rhabditida</taxon>
        <taxon>Rhabditina</taxon>
        <taxon>Diplogasteromorpha</taxon>
        <taxon>Diplogasteroidea</taxon>
        <taxon>Neodiplogasteridae</taxon>
        <taxon>Pristionchus</taxon>
    </lineage>
</organism>
<comment type="subcellular location">
    <subcellularLocation>
        <location evidence="1 9">Chromosome</location>
        <location evidence="1 9">Centromere</location>
        <location evidence="1 9">Kinetochore</location>
    </subcellularLocation>
</comment>
<evidence type="ECO:0000313" key="11">
    <source>
        <dbReference type="Proteomes" id="UP001432027"/>
    </source>
</evidence>
<evidence type="ECO:0000256" key="5">
    <source>
        <dbReference type="ARBA" id="ARBA00022776"/>
    </source>
</evidence>
<dbReference type="Gene3D" id="1.10.287.1880">
    <property type="match status" value="1"/>
</dbReference>
<comment type="function">
    <text evidence="9">Essential component of the mitotic checkpoint, which prevents cells from prematurely exiting mitosis. Required for the assembly of the dynein-dynactin and MAD1-MAD2 complexes onto kinetochores. Its function related to the spindle assembly machinery is proposed to depend on its association in the mitotic RZZ complex.</text>
</comment>
<dbReference type="PANTHER" id="PTHR15995:SF1">
    <property type="entry name" value="PROTEIN ZWILCH HOMOLOG"/>
    <property type="match status" value="1"/>
</dbReference>
<comment type="subunit">
    <text evidence="9">Component of the RZZ complex.</text>
</comment>
<dbReference type="AlphaFoldDB" id="A0AAV5SBG4"/>
<evidence type="ECO:0000256" key="2">
    <source>
        <dbReference type="ARBA" id="ARBA00009062"/>
    </source>
</evidence>
<keyword evidence="4 9" id="KW-0132">Cell division</keyword>
<comment type="similarity">
    <text evidence="2 9">Belongs to the ZWILCH family.</text>
</comment>
<dbReference type="GO" id="GO:1990423">
    <property type="term" value="C:RZZ complex"/>
    <property type="evidence" value="ECO:0007669"/>
    <property type="project" value="UniProtKB-UniRule"/>
</dbReference>
<evidence type="ECO:0000256" key="3">
    <source>
        <dbReference type="ARBA" id="ARBA00022454"/>
    </source>
</evidence>
<dbReference type="GO" id="GO:0051301">
    <property type="term" value="P:cell division"/>
    <property type="evidence" value="ECO:0007669"/>
    <property type="project" value="UniProtKB-UniRule"/>
</dbReference>
<evidence type="ECO:0000256" key="4">
    <source>
        <dbReference type="ARBA" id="ARBA00022618"/>
    </source>
</evidence>
<keyword evidence="7 9" id="KW-0131">Cell cycle</keyword>
<dbReference type="GO" id="GO:0007094">
    <property type="term" value="P:mitotic spindle assembly checkpoint signaling"/>
    <property type="evidence" value="ECO:0007669"/>
    <property type="project" value="UniProtKB-UniRule"/>
</dbReference>
<dbReference type="Gene3D" id="1.20.58.730">
    <property type="match status" value="1"/>
</dbReference>
<feature type="non-terminal residue" evidence="10">
    <location>
        <position position="1"/>
    </location>
</feature>
<dbReference type="Pfam" id="PF09817">
    <property type="entry name" value="Zwilch"/>
    <property type="match status" value="1"/>
</dbReference>
<keyword evidence="11" id="KW-1185">Reference proteome</keyword>
<accession>A0AAV5SBG4</accession>
<dbReference type="GO" id="GO:0034501">
    <property type="term" value="P:protein localization to kinetochore"/>
    <property type="evidence" value="ECO:0007669"/>
    <property type="project" value="UniProtKB-UniRule"/>
</dbReference>
<protein>
    <recommendedName>
        <fullName evidence="9">Protein zwilch</fullName>
    </recommendedName>
</protein>
<evidence type="ECO:0000256" key="8">
    <source>
        <dbReference type="ARBA" id="ARBA00023328"/>
    </source>
</evidence>
<evidence type="ECO:0000256" key="6">
    <source>
        <dbReference type="ARBA" id="ARBA00022838"/>
    </source>
</evidence>
<evidence type="ECO:0000256" key="7">
    <source>
        <dbReference type="ARBA" id="ARBA00023306"/>
    </source>
</evidence>
<proteinExistence type="inferred from homology"/>
<evidence type="ECO:0000256" key="9">
    <source>
        <dbReference type="RuleBase" id="RU369076"/>
    </source>
</evidence>
<evidence type="ECO:0000313" key="10">
    <source>
        <dbReference type="EMBL" id="GMS79802.1"/>
    </source>
</evidence>
<comment type="caution">
    <text evidence="10">The sequence shown here is derived from an EMBL/GenBank/DDBJ whole genome shotgun (WGS) entry which is preliminary data.</text>
</comment>
<dbReference type="InterPro" id="IPR018630">
    <property type="entry name" value="Zwilch"/>
</dbReference>
<sequence>LLFRVMSDLQITSAHVAKDLPVLYRDYFRVRLIDHRQLPIVGNDSLFDLQQIVVIDYPDVVKTPREEVDEDKENMMDTTASTVQVGGSPLKFEFLNLDKLKAGDSDLLNFKVSIRTITENSFPINPIHVDRAFRIRSSLYNSECPLFDSSIPSNSPVFFACDAADEMRTVYLGIQKTATLCRLFNTECTGGLNEEGREAILDILDRFSSIGEKQCKTRMQIEILRPRLHKKEDEMDITVDAISTLSLDYPTNEYDIASSPPSTTHATLTFYPGWCDPRIDYDAMTRDLQSMMVMAKSLESTDGNPFDWTFAGESKKSDSDIQSEVRALIADTNKQVVTDESKRYIDFTERLWEILRECRSNELLVKCLQIIFSALRSKSISTILHEDNDSNLASLIRDSCKGRPLHIPRLEGLAHIQLLLEIAVERFRRDTITEFVKRSFVASEGDIRDMLKSSVERVRGEHGGMSQAVEDTRALIPLHLGLQTISHLEGTLNLAHRSTLAKTTKDVITRYMSKEIKNFHDVHFELRVPLIQVKPEVIPGMKPSSFSTEIVYKFKKQKKCQGEERARAHIFLARTPPLRGLEGVLANIDDVSDRYVATVTKCSTYEVKKDTVGRSEA</sequence>
<dbReference type="PANTHER" id="PTHR15995">
    <property type="entry name" value="PROTEIN ZWILCH HOMOLOG"/>
    <property type="match status" value="1"/>
</dbReference>
<name>A0AAV5SBG4_9BILA</name>
<keyword evidence="5 9" id="KW-0498">Mitosis</keyword>